<organism evidence="1 2">
    <name type="scientific">Pseudoalteromonas fenneropenaei</name>
    <dbReference type="NCBI Taxonomy" id="1737459"/>
    <lineage>
        <taxon>Bacteria</taxon>
        <taxon>Pseudomonadati</taxon>
        <taxon>Pseudomonadota</taxon>
        <taxon>Gammaproteobacteria</taxon>
        <taxon>Alteromonadales</taxon>
        <taxon>Pseudoalteromonadaceae</taxon>
        <taxon>Pseudoalteromonas</taxon>
    </lineage>
</organism>
<dbReference type="Proteomes" id="UP001595453">
    <property type="component" value="Unassembled WGS sequence"/>
</dbReference>
<protein>
    <recommendedName>
        <fullName evidence="3">Lipoprotein</fullName>
    </recommendedName>
</protein>
<gene>
    <name evidence="1" type="ORF">ACFOEE_08685</name>
</gene>
<evidence type="ECO:0008006" key="3">
    <source>
        <dbReference type="Google" id="ProtNLM"/>
    </source>
</evidence>
<dbReference type="EMBL" id="JBHRSD010000014">
    <property type="protein sequence ID" value="MFC3032593.1"/>
    <property type="molecule type" value="Genomic_DNA"/>
</dbReference>
<dbReference type="RefSeq" id="WP_377123673.1">
    <property type="nucleotide sequence ID" value="NZ_JBHRSD010000014.1"/>
</dbReference>
<keyword evidence="2" id="KW-1185">Reference proteome</keyword>
<proteinExistence type="predicted"/>
<evidence type="ECO:0000313" key="1">
    <source>
        <dbReference type="EMBL" id="MFC3032593.1"/>
    </source>
</evidence>
<reference evidence="2" key="1">
    <citation type="journal article" date="2019" name="Int. J. Syst. Evol. Microbiol.">
        <title>The Global Catalogue of Microorganisms (GCM) 10K type strain sequencing project: providing services to taxonomists for standard genome sequencing and annotation.</title>
        <authorList>
            <consortium name="The Broad Institute Genomics Platform"/>
            <consortium name="The Broad Institute Genome Sequencing Center for Infectious Disease"/>
            <person name="Wu L."/>
            <person name="Ma J."/>
        </authorList>
    </citation>
    <scope>NUCLEOTIDE SEQUENCE [LARGE SCALE GENOMIC DNA]</scope>
    <source>
        <strain evidence="2">KCTC 42730</strain>
    </source>
</reference>
<name>A0ABV7CIY8_9GAMM</name>
<comment type="caution">
    <text evidence="1">The sequence shown here is derived from an EMBL/GenBank/DDBJ whole genome shotgun (WGS) entry which is preliminary data.</text>
</comment>
<accession>A0ABV7CIY8</accession>
<dbReference type="PROSITE" id="PS51257">
    <property type="entry name" value="PROKAR_LIPOPROTEIN"/>
    <property type="match status" value="1"/>
</dbReference>
<evidence type="ECO:0000313" key="2">
    <source>
        <dbReference type="Proteomes" id="UP001595453"/>
    </source>
</evidence>
<sequence length="571" mass="64671">MKVQSLRLISLSVLVALTGCKDPILTLATTQTVALSDASLTIERPDTQSVSKNNYSALAYLQHQEIYNEESVIPPQCYTKTDGVNNPCYACHQTYAHDSTRPNQMRDGDLQGNYEFSELGVTNHWKNLFVDRSTLIGEISDQDITNWVNTDNYTPFIEKLRTDKTWRGEFTPLQQLPYPALAFDRQGFAKDGSGWVAFNYKPFPSTFWPTNGSTGDVMIRLPKAFQQRQGKANRDIYLANLSLVEMALKGLPQITVPTLHEQQLGTDINDDGQLTEISVLPRLSHYLGDAINVPLAHQLYPEGTEFLHTVRYIGVDQQGNIYNAPRMKEVRYMKKHSFKTRQHLASSYYREAKEKAFENLPQTLYLGDKGINNTFGWTINGYIEDEQGQLRPQVSQELAFCNGCHKTVGSTYDQTFSFARKVTGAAGWGYLDLRKQTDVPNLGESQGEFLTYFQRVGGGDEFRQNQEMLARWFNADGSVNAEKVAAVPSLYQLITPSPRRALDLNKAYRTIVKEQSYIFGRDATISKARNVLHQVDESQPPLLPEHRYVWDMQLDWSGSGVVLQPSAQRLD</sequence>